<evidence type="ECO:0000256" key="3">
    <source>
        <dbReference type="ARBA" id="ARBA00022692"/>
    </source>
</evidence>
<dbReference type="InterPro" id="IPR050638">
    <property type="entry name" value="AA-Vitamin_Transporters"/>
</dbReference>
<feature type="transmembrane region" description="Helical" evidence="6">
    <location>
        <begin position="122"/>
        <end position="140"/>
    </location>
</feature>
<feature type="transmembrane region" description="Helical" evidence="6">
    <location>
        <begin position="34"/>
        <end position="54"/>
    </location>
</feature>
<reference evidence="8 9" key="1">
    <citation type="submission" date="2019-03" db="EMBL/GenBank/DDBJ databases">
        <title>Genomic Encyclopedia of Type Strains, Phase III (KMG-III): the genomes of soil and plant-associated and newly described type strains.</title>
        <authorList>
            <person name="Whitman W."/>
        </authorList>
    </citation>
    <scope>NUCLEOTIDE SEQUENCE [LARGE SCALE GENOMIC DNA]</scope>
    <source>
        <strain evidence="8 9">CECT 8976</strain>
    </source>
</reference>
<feature type="transmembrane region" description="Helical" evidence="6">
    <location>
        <begin position="245"/>
        <end position="265"/>
    </location>
</feature>
<evidence type="ECO:0000256" key="1">
    <source>
        <dbReference type="ARBA" id="ARBA00004651"/>
    </source>
</evidence>
<dbReference type="OrthoDB" id="5584577at2"/>
<dbReference type="PANTHER" id="PTHR32322">
    <property type="entry name" value="INNER MEMBRANE TRANSPORTER"/>
    <property type="match status" value="1"/>
</dbReference>
<accession>A0A4R7BBZ9</accession>
<feature type="transmembrane region" description="Helical" evidence="6">
    <location>
        <begin position="218"/>
        <end position="238"/>
    </location>
</feature>
<keyword evidence="5 6" id="KW-0472">Membrane</keyword>
<dbReference type="PANTHER" id="PTHR32322:SF18">
    <property type="entry name" value="S-ADENOSYLMETHIONINE_S-ADENOSYLHOMOCYSTEINE TRANSPORTER"/>
    <property type="match status" value="1"/>
</dbReference>
<gene>
    <name evidence="8" type="ORF">DFP86_10378</name>
</gene>
<feature type="transmembrane region" description="Helical" evidence="6">
    <location>
        <begin position="179"/>
        <end position="198"/>
    </location>
</feature>
<feature type="domain" description="EamA" evidence="7">
    <location>
        <begin position="153"/>
        <end position="286"/>
    </location>
</feature>
<dbReference type="Gene3D" id="1.10.3730.20">
    <property type="match status" value="2"/>
</dbReference>
<dbReference type="InterPro" id="IPR000620">
    <property type="entry name" value="EamA_dom"/>
</dbReference>
<organism evidence="8 9">
    <name type="scientific">Paludibacterium purpuratum</name>
    <dbReference type="NCBI Taxonomy" id="1144873"/>
    <lineage>
        <taxon>Bacteria</taxon>
        <taxon>Pseudomonadati</taxon>
        <taxon>Pseudomonadota</taxon>
        <taxon>Betaproteobacteria</taxon>
        <taxon>Neisseriales</taxon>
        <taxon>Chromobacteriaceae</taxon>
        <taxon>Paludibacterium</taxon>
    </lineage>
</organism>
<dbReference type="GO" id="GO:0005886">
    <property type="term" value="C:plasma membrane"/>
    <property type="evidence" value="ECO:0007669"/>
    <property type="project" value="UniProtKB-SubCell"/>
</dbReference>
<keyword evidence="3 6" id="KW-0812">Transmembrane</keyword>
<evidence type="ECO:0000256" key="2">
    <source>
        <dbReference type="ARBA" id="ARBA00022475"/>
    </source>
</evidence>
<protein>
    <submittedName>
        <fullName evidence="8">Drug/metabolite transporter (DMT)-like permease</fullName>
    </submittedName>
</protein>
<evidence type="ECO:0000313" key="8">
    <source>
        <dbReference type="EMBL" id="TDR81425.1"/>
    </source>
</evidence>
<dbReference type="Proteomes" id="UP000295611">
    <property type="component" value="Unassembled WGS sequence"/>
</dbReference>
<evidence type="ECO:0000256" key="5">
    <source>
        <dbReference type="ARBA" id="ARBA00023136"/>
    </source>
</evidence>
<dbReference type="InterPro" id="IPR037185">
    <property type="entry name" value="EmrE-like"/>
</dbReference>
<dbReference type="RefSeq" id="WP_133678801.1">
    <property type="nucleotide sequence ID" value="NZ_SNZP01000003.1"/>
</dbReference>
<keyword evidence="2" id="KW-1003">Cell membrane</keyword>
<keyword evidence="4 6" id="KW-1133">Transmembrane helix</keyword>
<dbReference type="EMBL" id="SNZP01000003">
    <property type="protein sequence ID" value="TDR81425.1"/>
    <property type="molecule type" value="Genomic_DNA"/>
</dbReference>
<name>A0A4R7BBZ9_9NEIS</name>
<dbReference type="SUPFAM" id="SSF103481">
    <property type="entry name" value="Multidrug resistance efflux transporter EmrE"/>
    <property type="match status" value="2"/>
</dbReference>
<feature type="transmembrane region" description="Helical" evidence="6">
    <location>
        <begin position="96"/>
        <end position="115"/>
    </location>
</feature>
<keyword evidence="9" id="KW-1185">Reference proteome</keyword>
<feature type="transmembrane region" description="Helical" evidence="6">
    <location>
        <begin position="152"/>
        <end position="172"/>
    </location>
</feature>
<feature type="domain" description="EamA" evidence="7">
    <location>
        <begin position="7"/>
        <end position="139"/>
    </location>
</feature>
<feature type="transmembrane region" description="Helical" evidence="6">
    <location>
        <begin position="7"/>
        <end position="28"/>
    </location>
</feature>
<proteinExistence type="predicted"/>
<evidence type="ECO:0000256" key="4">
    <source>
        <dbReference type="ARBA" id="ARBA00022989"/>
    </source>
</evidence>
<feature type="transmembrane region" description="Helical" evidence="6">
    <location>
        <begin position="66"/>
        <end position="84"/>
    </location>
</feature>
<evidence type="ECO:0000313" key="9">
    <source>
        <dbReference type="Proteomes" id="UP000295611"/>
    </source>
</evidence>
<comment type="subcellular location">
    <subcellularLocation>
        <location evidence="1">Cell membrane</location>
        <topology evidence="1">Multi-pass membrane protein</topology>
    </subcellularLocation>
</comment>
<feature type="transmembrane region" description="Helical" evidence="6">
    <location>
        <begin position="271"/>
        <end position="287"/>
    </location>
</feature>
<dbReference type="Pfam" id="PF00892">
    <property type="entry name" value="EamA"/>
    <property type="match status" value="2"/>
</dbReference>
<sequence length="290" mass="31482">MGLPVPYLAILTAMFLWSSTFVVLKLVFAVFDPMVVLFARMLVASLCLGLLIWLRGGVRCDYREGDWKWLLLMGLIEPCLYFLFEANALRYTSASQAGMITSAMPFLASLGAMLFLHEKLGLHKWLGMLVSCAGIVWLTWSGHPDSHAPNPLLGNLLELAAMCCSAAFVLIVKKLSDRYSPLLMTGMPALMGCLWFGAGLLLPGVQLPHAFPLMPSLLILYLGAGVTLGAYGLHIWAVTRVPVSVAASFNNLIPVMTVLSAWAVLGETLSPMQMVACLLVLAGVLVGQRR</sequence>
<evidence type="ECO:0000259" key="7">
    <source>
        <dbReference type="Pfam" id="PF00892"/>
    </source>
</evidence>
<evidence type="ECO:0000256" key="6">
    <source>
        <dbReference type="SAM" id="Phobius"/>
    </source>
</evidence>
<dbReference type="AlphaFoldDB" id="A0A4R7BBZ9"/>
<comment type="caution">
    <text evidence="8">The sequence shown here is derived from an EMBL/GenBank/DDBJ whole genome shotgun (WGS) entry which is preliminary data.</text>
</comment>